<keyword evidence="1" id="KW-0812">Transmembrane</keyword>
<dbReference type="Proteomes" id="UP000274429">
    <property type="component" value="Unassembled WGS sequence"/>
</dbReference>
<feature type="transmembrane region" description="Helical" evidence="1">
    <location>
        <begin position="109"/>
        <end position="127"/>
    </location>
</feature>
<keyword evidence="1" id="KW-1133">Transmembrane helix</keyword>
<reference evidence="2 3" key="2">
    <citation type="submission" date="2018-11" db="EMBL/GenBank/DDBJ databases">
        <authorList>
            <consortium name="Pathogen Informatics"/>
        </authorList>
    </citation>
    <scope>NUCLEOTIDE SEQUENCE [LARGE SCALE GENOMIC DNA]</scope>
</reference>
<feature type="transmembrane region" description="Helical" evidence="1">
    <location>
        <begin position="201"/>
        <end position="221"/>
    </location>
</feature>
<keyword evidence="3" id="KW-1185">Reference proteome</keyword>
<sequence>MFADCIQYTIFNSAVSYKCGMLSFAGGIIALLLVPTVIFAVLGELLLACAIAFKEKHPSRFVYAAGQAVNNVIFGIYVCCFMTFQSKGLSWLGYRSHFLENKSGTDCKIYRFFYGVILTCMANMSFTDTYERATTIRCKCYASLTKPNYTHTLIVIVISSVVLSSPIYVVSGHWEIDGRTICSGDPGWSQLTVTILATHDVAFVCGLMQSLGTLFLIFSMIQDLGKMSNTTDFLQTAGPPDEVQTYTIDIAKLLRMAQRDCWTSIVYNGIASVIACFRSICRANFYYATLRNFEDNHTPAGVVEVYAFDAAEDITKLMTITLAGFHCWIYFYNIPSMQLWGTGVRSEESRNIWVQGHSPENPTSMSFTMAFDQCVHQAKSNDSAYERLSTLK</sequence>
<dbReference type="OrthoDB" id="6246981at2759"/>
<dbReference type="WBParaSite" id="TTAC_0000145601-mRNA-1">
    <property type="protein sequence ID" value="TTAC_0000145601-mRNA-1"/>
    <property type="gene ID" value="TTAC_0000145601"/>
</dbReference>
<reference evidence="4" key="1">
    <citation type="submission" date="2017-02" db="UniProtKB">
        <authorList>
            <consortium name="WormBaseParasite"/>
        </authorList>
    </citation>
    <scope>IDENTIFICATION</scope>
</reference>
<dbReference type="Gene3D" id="1.20.1070.10">
    <property type="entry name" value="Rhodopsin 7-helix transmembrane proteins"/>
    <property type="match status" value="1"/>
</dbReference>
<evidence type="ECO:0000313" key="2">
    <source>
        <dbReference type="EMBL" id="VDM18003.1"/>
    </source>
</evidence>
<feature type="transmembrane region" description="Helical" evidence="1">
    <location>
        <begin position="61"/>
        <end position="84"/>
    </location>
</feature>
<accession>A0A0R3WL22</accession>
<evidence type="ECO:0000313" key="4">
    <source>
        <dbReference type="WBParaSite" id="TTAC_0000145601-mRNA-1"/>
    </source>
</evidence>
<protein>
    <submittedName>
        <fullName evidence="4">G_PROTEIN_RECEP_F1_2 domain-containing protein</fullName>
    </submittedName>
</protein>
<evidence type="ECO:0000313" key="3">
    <source>
        <dbReference type="Proteomes" id="UP000274429"/>
    </source>
</evidence>
<feature type="transmembrane region" description="Helical" evidence="1">
    <location>
        <begin position="148"/>
        <end position="169"/>
    </location>
</feature>
<feature type="transmembrane region" description="Helical" evidence="1">
    <location>
        <begin position="24"/>
        <end position="49"/>
    </location>
</feature>
<dbReference type="AlphaFoldDB" id="A0A0R3WL22"/>
<proteinExistence type="predicted"/>
<organism evidence="4">
    <name type="scientific">Hydatigena taeniaeformis</name>
    <name type="common">Feline tapeworm</name>
    <name type="synonym">Taenia taeniaeformis</name>
    <dbReference type="NCBI Taxonomy" id="6205"/>
    <lineage>
        <taxon>Eukaryota</taxon>
        <taxon>Metazoa</taxon>
        <taxon>Spiralia</taxon>
        <taxon>Lophotrochozoa</taxon>
        <taxon>Platyhelminthes</taxon>
        <taxon>Cestoda</taxon>
        <taxon>Eucestoda</taxon>
        <taxon>Cyclophyllidea</taxon>
        <taxon>Taeniidae</taxon>
        <taxon>Hydatigera</taxon>
    </lineage>
</organism>
<evidence type="ECO:0000256" key="1">
    <source>
        <dbReference type="SAM" id="Phobius"/>
    </source>
</evidence>
<name>A0A0R3WL22_HYDTA</name>
<dbReference type="EMBL" id="UYWX01000316">
    <property type="protein sequence ID" value="VDM18003.1"/>
    <property type="molecule type" value="Genomic_DNA"/>
</dbReference>
<gene>
    <name evidence="2" type="ORF">TTAC_LOCUS1443</name>
</gene>
<keyword evidence="1" id="KW-0472">Membrane</keyword>